<evidence type="ECO:0000313" key="4">
    <source>
        <dbReference type="Proteomes" id="UP000014760"/>
    </source>
</evidence>
<name>R7UCB9_CAPTE</name>
<organism evidence="2">
    <name type="scientific">Capitella teleta</name>
    <name type="common">Polychaete worm</name>
    <dbReference type="NCBI Taxonomy" id="283909"/>
    <lineage>
        <taxon>Eukaryota</taxon>
        <taxon>Metazoa</taxon>
        <taxon>Spiralia</taxon>
        <taxon>Lophotrochozoa</taxon>
        <taxon>Annelida</taxon>
        <taxon>Polychaeta</taxon>
        <taxon>Sedentaria</taxon>
        <taxon>Scolecida</taxon>
        <taxon>Capitellidae</taxon>
        <taxon>Capitella</taxon>
    </lineage>
</organism>
<evidence type="ECO:0000313" key="2">
    <source>
        <dbReference type="EMBL" id="ELU03766.1"/>
    </source>
</evidence>
<dbReference type="InterPro" id="IPR014825">
    <property type="entry name" value="DNA_alkylation"/>
</dbReference>
<reference evidence="2 4" key="2">
    <citation type="journal article" date="2013" name="Nature">
        <title>Insights into bilaterian evolution from three spiralian genomes.</title>
        <authorList>
            <person name="Simakov O."/>
            <person name="Marletaz F."/>
            <person name="Cho S.J."/>
            <person name="Edsinger-Gonzales E."/>
            <person name="Havlak P."/>
            <person name="Hellsten U."/>
            <person name="Kuo D.H."/>
            <person name="Larsson T."/>
            <person name="Lv J."/>
            <person name="Arendt D."/>
            <person name="Savage R."/>
            <person name="Osoegawa K."/>
            <person name="de Jong P."/>
            <person name="Grimwood J."/>
            <person name="Chapman J.A."/>
            <person name="Shapiro H."/>
            <person name="Aerts A."/>
            <person name="Otillar R.P."/>
            <person name="Terry A.Y."/>
            <person name="Boore J.L."/>
            <person name="Grigoriev I.V."/>
            <person name="Lindberg D.R."/>
            <person name="Seaver E.C."/>
            <person name="Weisblat D.A."/>
            <person name="Putnam N.H."/>
            <person name="Rokhsar D.S."/>
        </authorList>
    </citation>
    <scope>NUCLEOTIDE SEQUENCE</scope>
    <source>
        <strain evidence="2 4">I ESC-2004</strain>
    </source>
</reference>
<dbReference type="EMBL" id="AMQN01008353">
    <property type="status" value="NOT_ANNOTATED_CDS"/>
    <property type="molecule type" value="Genomic_DNA"/>
</dbReference>
<evidence type="ECO:0000313" key="3">
    <source>
        <dbReference type="EnsemblMetazoa" id="CapteP192334"/>
    </source>
</evidence>
<reference evidence="4" key="1">
    <citation type="submission" date="2012-12" db="EMBL/GenBank/DDBJ databases">
        <authorList>
            <person name="Hellsten U."/>
            <person name="Grimwood J."/>
            <person name="Chapman J.A."/>
            <person name="Shapiro H."/>
            <person name="Aerts A."/>
            <person name="Otillar R.P."/>
            <person name="Terry A.Y."/>
            <person name="Boore J.L."/>
            <person name="Simakov O."/>
            <person name="Marletaz F."/>
            <person name="Cho S.-J."/>
            <person name="Edsinger-Gonzales E."/>
            <person name="Havlak P."/>
            <person name="Kuo D.-H."/>
            <person name="Larsson T."/>
            <person name="Lv J."/>
            <person name="Arendt D."/>
            <person name="Savage R."/>
            <person name="Osoegawa K."/>
            <person name="de Jong P."/>
            <person name="Lindberg D.R."/>
            <person name="Seaver E.C."/>
            <person name="Weisblat D.A."/>
            <person name="Putnam N.H."/>
            <person name="Grigoriev I.V."/>
            <person name="Rokhsar D.S."/>
        </authorList>
    </citation>
    <scope>NUCLEOTIDE SEQUENCE</scope>
    <source>
        <strain evidence="4">I ESC-2004</strain>
    </source>
</reference>
<dbReference type="Proteomes" id="UP000014760">
    <property type="component" value="Unassembled WGS sequence"/>
</dbReference>
<reference evidence="3" key="3">
    <citation type="submission" date="2015-06" db="UniProtKB">
        <authorList>
            <consortium name="EnsemblMetazoa"/>
        </authorList>
    </citation>
    <scope>IDENTIFICATION</scope>
</reference>
<dbReference type="EMBL" id="KB302909">
    <property type="protein sequence ID" value="ELU03766.1"/>
    <property type="molecule type" value="Genomic_DNA"/>
</dbReference>
<dbReference type="Gene3D" id="1.25.40.290">
    <property type="entry name" value="ARM repeat domains"/>
    <property type="match status" value="1"/>
</dbReference>
<accession>R7UCB9</accession>
<evidence type="ECO:0000256" key="1">
    <source>
        <dbReference type="SAM" id="MobiDB-lite"/>
    </source>
</evidence>
<feature type="compositionally biased region" description="Basic residues" evidence="1">
    <location>
        <begin position="1"/>
        <end position="12"/>
    </location>
</feature>
<dbReference type="PANTHER" id="PTHR34070:SF1">
    <property type="entry name" value="DNA ALKYLATION REPAIR PROTEIN"/>
    <property type="match status" value="1"/>
</dbReference>
<sequence>MPGRGKSRKRKSSASEHMAVSEKEKSCDTVDAIISDLHKRYSEASDKKYAAQVEKYMRNQFEYFGLKQPARRKIDIELTANEIRKLLRACWGREEREFQYFACDMAKIHTQDLCSDVDVKATLNLIKELITTKSWWDTVDVLAPHVVGHLVRQEPEFMKPVLEEWIESENLWLRRSAIIHQLNFKELTDCEMLFRFCSQRSHEKEFFIQKAIGWALRQCHRINPHAVQNYVENNKSKLAKLSVREALKYANGKT</sequence>
<evidence type="ECO:0008006" key="5">
    <source>
        <dbReference type="Google" id="ProtNLM"/>
    </source>
</evidence>
<dbReference type="OMA" id="YFVCDYL"/>
<feature type="region of interest" description="Disordered" evidence="1">
    <location>
        <begin position="1"/>
        <end position="25"/>
    </location>
</feature>
<dbReference type="Gene3D" id="1.20.1660.10">
    <property type="entry name" value="Hypothetical protein (EF3068)"/>
    <property type="match status" value="1"/>
</dbReference>
<proteinExistence type="predicted"/>
<dbReference type="OrthoDB" id="429969at2759"/>
<dbReference type="AlphaFoldDB" id="R7UCB9"/>
<dbReference type="InterPro" id="IPR016024">
    <property type="entry name" value="ARM-type_fold"/>
</dbReference>
<dbReference type="Pfam" id="PF08713">
    <property type="entry name" value="DNA_alkylation"/>
    <property type="match status" value="1"/>
</dbReference>
<keyword evidence="4" id="KW-1185">Reference proteome</keyword>
<protein>
    <recommendedName>
        <fullName evidence="5">DNA alkylation repair protein</fullName>
    </recommendedName>
</protein>
<dbReference type="HOGENOM" id="CLU_079880_1_0_1"/>
<gene>
    <name evidence="2" type="ORF">CAPTEDRAFT_192334</name>
</gene>
<dbReference type="PANTHER" id="PTHR34070">
    <property type="entry name" value="ARMADILLO-TYPE FOLD"/>
    <property type="match status" value="1"/>
</dbReference>
<dbReference type="EnsemblMetazoa" id="CapteT192334">
    <property type="protein sequence ID" value="CapteP192334"/>
    <property type="gene ID" value="CapteG192334"/>
</dbReference>
<dbReference type="SUPFAM" id="SSF48371">
    <property type="entry name" value="ARM repeat"/>
    <property type="match status" value="1"/>
</dbReference>
<dbReference type="CDD" id="cd07064">
    <property type="entry name" value="AlkD_like_1"/>
    <property type="match status" value="1"/>
</dbReference>